<evidence type="ECO:0000259" key="4">
    <source>
        <dbReference type="Pfam" id="PF00849"/>
    </source>
</evidence>
<dbReference type="InterPro" id="IPR006224">
    <property type="entry name" value="PsdUridine_synth_RluA-like_CS"/>
</dbReference>
<dbReference type="EMBL" id="CP036433">
    <property type="protein sequence ID" value="QDU98683.1"/>
    <property type="molecule type" value="Genomic_DNA"/>
</dbReference>
<dbReference type="PROSITE" id="PS50889">
    <property type="entry name" value="S4"/>
    <property type="match status" value="1"/>
</dbReference>
<evidence type="ECO:0000256" key="3">
    <source>
        <dbReference type="PROSITE-ProRule" id="PRU00182"/>
    </source>
</evidence>
<dbReference type="PROSITE" id="PS01129">
    <property type="entry name" value="PSI_RLU"/>
    <property type="match status" value="1"/>
</dbReference>
<comment type="similarity">
    <text evidence="1">Belongs to the pseudouridine synthase RluA family.</text>
</comment>
<reference evidence="5 6" key="1">
    <citation type="submission" date="2019-02" db="EMBL/GenBank/DDBJ databases">
        <title>Deep-cultivation of Planctomycetes and their phenomic and genomic characterization uncovers novel biology.</title>
        <authorList>
            <person name="Wiegand S."/>
            <person name="Jogler M."/>
            <person name="Boedeker C."/>
            <person name="Pinto D."/>
            <person name="Vollmers J."/>
            <person name="Rivas-Marin E."/>
            <person name="Kohn T."/>
            <person name="Peeters S.H."/>
            <person name="Heuer A."/>
            <person name="Rast P."/>
            <person name="Oberbeckmann S."/>
            <person name="Bunk B."/>
            <person name="Jeske O."/>
            <person name="Meyerdierks A."/>
            <person name="Storesund J.E."/>
            <person name="Kallscheuer N."/>
            <person name="Luecker S."/>
            <person name="Lage O.M."/>
            <person name="Pohl T."/>
            <person name="Merkel B.J."/>
            <person name="Hornburger P."/>
            <person name="Mueller R.-W."/>
            <person name="Bruemmer F."/>
            <person name="Labrenz M."/>
            <person name="Spormann A.M."/>
            <person name="Op den Camp H."/>
            <person name="Overmann J."/>
            <person name="Amann R."/>
            <person name="Jetten M.S.M."/>
            <person name="Mascher T."/>
            <person name="Medema M.H."/>
            <person name="Devos D.P."/>
            <person name="Kaster A.-K."/>
            <person name="Ovreas L."/>
            <person name="Rohde M."/>
            <person name="Galperin M.Y."/>
            <person name="Jogler C."/>
        </authorList>
    </citation>
    <scope>NUCLEOTIDE SEQUENCE [LARGE SCALE GENOMIC DNA]</scope>
    <source>
        <strain evidence="5 6">Pla85_3_4</strain>
    </source>
</reference>
<dbReference type="GO" id="GO:0160140">
    <property type="term" value="F:23S rRNA pseudouridine(1911/1915/1917) synthase activity"/>
    <property type="evidence" value="ECO:0007669"/>
    <property type="project" value="UniProtKB-EC"/>
</dbReference>
<evidence type="ECO:0000256" key="1">
    <source>
        <dbReference type="ARBA" id="ARBA00010876"/>
    </source>
</evidence>
<dbReference type="OrthoDB" id="9784108at2"/>
<organism evidence="5 6">
    <name type="scientific">Lignipirellula cremea</name>
    <dbReference type="NCBI Taxonomy" id="2528010"/>
    <lineage>
        <taxon>Bacteria</taxon>
        <taxon>Pseudomonadati</taxon>
        <taxon>Planctomycetota</taxon>
        <taxon>Planctomycetia</taxon>
        <taxon>Pirellulales</taxon>
        <taxon>Pirellulaceae</taxon>
        <taxon>Lignipirellula</taxon>
    </lineage>
</organism>
<dbReference type="SUPFAM" id="SSF55120">
    <property type="entry name" value="Pseudouridine synthase"/>
    <property type="match status" value="1"/>
</dbReference>
<keyword evidence="3" id="KW-0694">RNA-binding</keyword>
<name>A0A518E3R4_9BACT</name>
<dbReference type="InterPro" id="IPR020103">
    <property type="entry name" value="PsdUridine_synth_cat_dom_sf"/>
</dbReference>
<dbReference type="CDD" id="cd00165">
    <property type="entry name" value="S4"/>
    <property type="match status" value="1"/>
</dbReference>
<dbReference type="Proteomes" id="UP000317648">
    <property type="component" value="Chromosome"/>
</dbReference>
<dbReference type="InterPro" id="IPR006145">
    <property type="entry name" value="PsdUridine_synth_RsuA/RluA"/>
</dbReference>
<dbReference type="AlphaFoldDB" id="A0A518E3R4"/>
<protein>
    <submittedName>
        <fullName evidence="5">Ribosomal large subunit pseudouridine synthase D</fullName>
        <ecNumber evidence="5">5.4.99.23</ecNumber>
    </submittedName>
</protein>
<evidence type="ECO:0000313" key="5">
    <source>
        <dbReference type="EMBL" id="QDU98683.1"/>
    </source>
</evidence>
<dbReference type="PANTHER" id="PTHR21600:SF44">
    <property type="entry name" value="RIBOSOMAL LARGE SUBUNIT PSEUDOURIDINE SYNTHASE D"/>
    <property type="match status" value="1"/>
</dbReference>
<accession>A0A518E3R4</accession>
<evidence type="ECO:0000256" key="2">
    <source>
        <dbReference type="ARBA" id="ARBA00023235"/>
    </source>
</evidence>
<proteinExistence type="inferred from homology"/>
<dbReference type="Pfam" id="PF00849">
    <property type="entry name" value="PseudoU_synth_2"/>
    <property type="match status" value="1"/>
</dbReference>
<dbReference type="GO" id="GO:0003723">
    <property type="term" value="F:RNA binding"/>
    <property type="evidence" value="ECO:0007669"/>
    <property type="project" value="UniProtKB-KW"/>
</dbReference>
<sequence>MPLFEEYVLPEAEEKPTLAAALRVFLEGKSWAQVRQLISGRRIEVNETLCLDDARRLDPNDVIRVWQEALPKPPGEDAVRIVHCDAHLVVVDKPAGIMTVRHRAEREWPELRKNNQPSLDEMVYNLLGRTAGGKKSTHGPRLRIVQRLDRDTSGLIVFARSVTAERYLASQFKAHTVIRRYLAIIEGQLELARIESTLVRDRGDGLRGSHPTTGQTAITHVAPLEELSGYSLVECRLETGRTHQIRIHLGEQGNRLCGEKVYRRQMHRSHTKDLSGAKRQALHAAELGFIHPGTEKEIRFESEMPDDMRRLWEKLRKADEKKG</sequence>
<evidence type="ECO:0000313" key="6">
    <source>
        <dbReference type="Proteomes" id="UP000317648"/>
    </source>
</evidence>
<keyword evidence="2 5" id="KW-0413">Isomerase</keyword>
<dbReference type="CDD" id="cd02869">
    <property type="entry name" value="PseudoU_synth_RluA_like"/>
    <property type="match status" value="1"/>
</dbReference>
<dbReference type="EC" id="5.4.99.23" evidence="5"/>
<keyword evidence="6" id="KW-1185">Reference proteome</keyword>
<dbReference type="PANTHER" id="PTHR21600">
    <property type="entry name" value="MITOCHONDRIAL RNA PSEUDOURIDINE SYNTHASE"/>
    <property type="match status" value="1"/>
</dbReference>
<dbReference type="SUPFAM" id="SSF55174">
    <property type="entry name" value="Alpha-L RNA-binding motif"/>
    <property type="match status" value="1"/>
</dbReference>
<gene>
    <name evidence="5" type="primary">rluD_4</name>
    <name evidence="5" type="ORF">Pla8534_65560</name>
</gene>
<dbReference type="KEGG" id="lcre:Pla8534_65560"/>
<dbReference type="GO" id="GO:0000455">
    <property type="term" value="P:enzyme-directed rRNA pseudouridine synthesis"/>
    <property type="evidence" value="ECO:0007669"/>
    <property type="project" value="TreeGrafter"/>
</dbReference>
<feature type="domain" description="Pseudouridine synthase RsuA/RluA-like" evidence="4">
    <location>
        <begin position="87"/>
        <end position="249"/>
    </location>
</feature>
<dbReference type="Gene3D" id="3.30.2350.10">
    <property type="entry name" value="Pseudouridine synthase"/>
    <property type="match status" value="1"/>
</dbReference>
<dbReference type="RefSeq" id="WP_145058132.1">
    <property type="nucleotide sequence ID" value="NZ_CP036433.1"/>
</dbReference>
<dbReference type="InterPro" id="IPR050188">
    <property type="entry name" value="RluA_PseudoU_synthase"/>
</dbReference>